<dbReference type="EMBL" id="MU865958">
    <property type="protein sequence ID" value="KAK4446315.1"/>
    <property type="molecule type" value="Genomic_DNA"/>
</dbReference>
<comment type="cofactor">
    <cofactor evidence="4">
        <name>heme</name>
        <dbReference type="ChEBI" id="CHEBI:30413"/>
    </cofactor>
</comment>
<dbReference type="InterPro" id="IPR036396">
    <property type="entry name" value="Cyt_P450_sf"/>
</dbReference>
<feature type="transmembrane region" description="Helical" evidence="5">
    <location>
        <begin position="12"/>
        <end position="30"/>
    </location>
</feature>
<proteinExistence type="predicted"/>
<name>A0AAV9GG20_9PEZI</name>
<reference evidence="6" key="1">
    <citation type="journal article" date="2023" name="Mol. Phylogenet. Evol.">
        <title>Genome-scale phylogeny and comparative genomics of the fungal order Sordariales.</title>
        <authorList>
            <person name="Hensen N."/>
            <person name="Bonometti L."/>
            <person name="Westerberg I."/>
            <person name="Brannstrom I.O."/>
            <person name="Guillou S."/>
            <person name="Cros-Aarteil S."/>
            <person name="Calhoun S."/>
            <person name="Haridas S."/>
            <person name="Kuo A."/>
            <person name="Mondo S."/>
            <person name="Pangilinan J."/>
            <person name="Riley R."/>
            <person name="LaButti K."/>
            <person name="Andreopoulos B."/>
            <person name="Lipzen A."/>
            <person name="Chen C."/>
            <person name="Yan M."/>
            <person name="Daum C."/>
            <person name="Ng V."/>
            <person name="Clum A."/>
            <person name="Steindorff A."/>
            <person name="Ohm R.A."/>
            <person name="Martin F."/>
            <person name="Silar P."/>
            <person name="Natvig D.O."/>
            <person name="Lalanne C."/>
            <person name="Gautier V."/>
            <person name="Ament-Velasquez S.L."/>
            <person name="Kruys A."/>
            <person name="Hutchinson M.I."/>
            <person name="Powell A.J."/>
            <person name="Barry K."/>
            <person name="Miller A.N."/>
            <person name="Grigoriev I.V."/>
            <person name="Debuchy R."/>
            <person name="Gladieux P."/>
            <person name="Hiltunen Thoren M."/>
            <person name="Johannesson H."/>
        </authorList>
    </citation>
    <scope>NUCLEOTIDE SEQUENCE</scope>
    <source>
        <strain evidence="6">PSN243</strain>
    </source>
</reference>
<dbReference type="CDD" id="cd11060">
    <property type="entry name" value="CYP57A1-like"/>
    <property type="match status" value="1"/>
</dbReference>
<keyword evidence="2 4" id="KW-0479">Metal-binding</keyword>
<evidence type="ECO:0000256" key="2">
    <source>
        <dbReference type="ARBA" id="ARBA00022723"/>
    </source>
</evidence>
<reference evidence="6" key="2">
    <citation type="submission" date="2023-05" db="EMBL/GenBank/DDBJ databases">
        <authorList>
            <consortium name="Lawrence Berkeley National Laboratory"/>
            <person name="Steindorff A."/>
            <person name="Hensen N."/>
            <person name="Bonometti L."/>
            <person name="Westerberg I."/>
            <person name="Brannstrom I.O."/>
            <person name="Guillou S."/>
            <person name="Cros-Aarteil S."/>
            <person name="Calhoun S."/>
            <person name="Haridas S."/>
            <person name="Kuo A."/>
            <person name="Mondo S."/>
            <person name="Pangilinan J."/>
            <person name="Riley R."/>
            <person name="Labutti K."/>
            <person name="Andreopoulos B."/>
            <person name="Lipzen A."/>
            <person name="Chen C."/>
            <person name="Yanf M."/>
            <person name="Daum C."/>
            <person name="Ng V."/>
            <person name="Clum A."/>
            <person name="Ohm R."/>
            <person name="Martin F."/>
            <person name="Silar P."/>
            <person name="Natvig D."/>
            <person name="Lalanne C."/>
            <person name="Gautier V."/>
            <person name="Ament-Velasquez S.L."/>
            <person name="Kruys A."/>
            <person name="Hutchinson M.I."/>
            <person name="Powell A.J."/>
            <person name="Barry K."/>
            <person name="Miller A.N."/>
            <person name="Grigoriev I.V."/>
            <person name="Debuchy R."/>
            <person name="Gladieux P."/>
            <person name="Thoren M.H."/>
            <person name="Johannesson H."/>
        </authorList>
    </citation>
    <scope>NUCLEOTIDE SEQUENCE</scope>
    <source>
        <strain evidence="6">PSN243</strain>
    </source>
</reference>
<keyword evidence="5" id="KW-1133">Transmembrane helix</keyword>
<evidence type="ECO:0000256" key="5">
    <source>
        <dbReference type="SAM" id="Phobius"/>
    </source>
</evidence>
<accession>A0AAV9GG20</accession>
<keyword evidence="1 4" id="KW-0349">Heme</keyword>
<dbReference type="PANTHER" id="PTHR24305">
    <property type="entry name" value="CYTOCHROME P450"/>
    <property type="match status" value="1"/>
</dbReference>
<evidence type="ECO:0000256" key="1">
    <source>
        <dbReference type="ARBA" id="ARBA00022617"/>
    </source>
</evidence>
<organism evidence="6 7">
    <name type="scientific">Podospora aff. communis PSN243</name>
    <dbReference type="NCBI Taxonomy" id="3040156"/>
    <lineage>
        <taxon>Eukaryota</taxon>
        <taxon>Fungi</taxon>
        <taxon>Dikarya</taxon>
        <taxon>Ascomycota</taxon>
        <taxon>Pezizomycotina</taxon>
        <taxon>Sordariomycetes</taxon>
        <taxon>Sordariomycetidae</taxon>
        <taxon>Sordariales</taxon>
        <taxon>Podosporaceae</taxon>
        <taxon>Podospora</taxon>
    </lineage>
</organism>
<dbReference type="PRINTS" id="PR00385">
    <property type="entry name" value="P450"/>
</dbReference>
<evidence type="ECO:0000313" key="6">
    <source>
        <dbReference type="EMBL" id="KAK4446315.1"/>
    </source>
</evidence>
<dbReference type="AlphaFoldDB" id="A0AAV9GG20"/>
<feature type="binding site" description="axial binding residue" evidence="4">
    <location>
        <position position="458"/>
    </location>
    <ligand>
        <name>heme</name>
        <dbReference type="ChEBI" id="CHEBI:30413"/>
    </ligand>
    <ligandPart>
        <name>Fe</name>
        <dbReference type="ChEBI" id="CHEBI:18248"/>
    </ligandPart>
</feature>
<dbReference type="InterPro" id="IPR001128">
    <property type="entry name" value="Cyt_P450"/>
</dbReference>
<protein>
    <submittedName>
        <fullName evidence="6">Pisatin demethylase</fullName>
    </submittedName>
</protein>
<keyword evidence="7" id="KW-1185">Reference proteome</keyword>
<dbReference type="GO" id="GO:0016705">
    <property type="term" value="F:oxidoreductase activity, acting on paired donors, with incorporation or reduction of molecular oxygen"/>
    <property type="evidence" value="ECO:0007669"/>
    <property type="project" value="InterPro"/>
</dbReference>
<dbReference type="GO" id="GO:0020037">
    <property type="term" value="F:heme binding"/>
    <property type="evidence" value="ECO:0007669"/>
    <property type="project" value="InterPro"/>
</dbReference>
<dbReference type="Proteomes" id="UP001321760">
    <property type="component" value="Unassembled WGS sequence"/>
</dbReference>
<evidence type="ECO:0000313" key="7">
    <source>
        <dbReference type="Proteomes" id="UP001321760"/>
    </source>
</evidence>
<keyword evidence="5" id="KW-0472">Membrane</keyword>
<dbReference type="Pfam" id="PF00067">
    <property type="entry name" value="p450"/>
    <property type="match status" value="1"/>
</dbReference>
<dbReference type="GO" id="GO:0004497">
    <property type="term" value="F:monooxygenase activity"/>
    <property type="evidence" value="ECO:0007669"/>
    <property type="project" value="InterPro"/>
</dbReference>
<dbReference type="PRINTS" id="PR00463">
    <property type="entry name" value="EP450I"/>
</dbReference>
<dbReference type="SUPFAM" id="SSF48264">
    <property type="entry name" value="Cytochrome P450"/>
    <property type="match status" value="1"/>
</dbReference>
<sequence>MRMMHVLAEEWRLGVLMLLSVYIAYKLYIYNRLRHLKGPFGVGFTNFLQGRQLCGIGSFSWYEDVAEKHGPISRIGPNILLVSDPQIWARVTSRAGYRKPNWWYRSARIVYGQDSVFTETNTEKHEHRRRQAAPGYYGKTNYQLEQSIDANISKLIDLVRSKYLSTTGQVIPMDAAEKIHFLTLDISSILGLGRSFGMLSANKDMYNYGENTEKGLLTAAAFMALGLGWIPRVPIIGPLIVPKAGEPRGFGLVLAAVFEIVDERLSLPKEKQVAGPDMLSNWISQGLSYENLRTESANQIIAGADTTASTLRSVLLHIMTNPCVYKKLQAEIDETVSSEKLSPVSGSEVIAFSVARKLPYLQAVIKEVMRVWPIAVSFTPRVTPAQGDTFIVDGKPVRIPGGVDIGIGIQAILHNKDIFGHDAKFFRPERWLEQSDEKRLELMTKTSDLVWGQGTWQCLGKQVVYIEMSKTIFELFRHFDWALLKPSEAPWRVTSPFGLCFINDMWVQVTSR</sequence>
<dbReference type="InterPro" id="IPR050121">
    <property type="entry name" value="Cytochrome_P450_monoxygenase"/>
</dbReference>
<evidence type="ECO:0000256" key="4">
    <source>
        <dbReference type="PIRSR" id="PIRSR602401-1"/>
    </source>
</evidence>
<gene>
    <name evidence="6" type="ORF">QBC34DRAFT_305445</name>
</gene>
<keyword evidence="3 4" id="KW-0408">Iron</keyword>
<keyword evidence="5" id="KW-0812">Transmembrane</keyword>
<dbReference type="PANTHER" id="PTHR24305:SF168">
    <property type="entry name" value="P450, PUTATIVE (EUROFUNG)-RELATED"/>
    <property type="match status" value="1"/>
</dbReference>
<dbReference type="InterPro" id="IPR002401">
    <property type="entry name" value="Cyt_P450_E_grp-I"/>
</dbReference>
<comment type="caution">
    <text evidence="6">The sequence shown here is derived from an EMBL/GenBank/DDBJ whole genome shotgun (WGS) entry which is preliminary data.</text>
</comment>
<dbReference type="GO" id="GO:0005506">
    <property type="term" value="F:iron ion binding"/>
    <property type="evidence" value="ECO:0007669"/>
    <property type="project" value="InterPro"/>
</dbReference>
<dbReference type="Gene3D" id="1.10.630.10">
    <property type="entry name" value="Cytochrome P450"/>
    <property type="match status" value="1"/>
</dbReference>
<evidence type="ECO:0000256" key="3">
    <source>
        <dbReference type="ARBA" id="ARBA00023004"/>
    </source>
</evidence>